<sequence length="301" mass="32018">MGDNKSSIWKDFIAGGFGGICAVVSGHPLDTIKVRLQTMPTPAPGQAPMFTGTWDCFTKTIKHEGFRGLYKGMAAPVTGVSPIFALSFFGFAVGKDMVGWAKGNSGKQLSLVELFAAGGFSGILTTAIMAPGERIKCLLQIQKSAGEKKYNGPVDCAKKLYAEGGIRSIYRGTILTLCRDIPASGMYFAGYEGIKRALTPPGQDPSKLSIGSVLFAGGMAGIFNWVIAIAPDVLKSRLQTAPEGTYRGLRDVFADVMRTDGIRGMYKGIVPVMLRAFPANACCFLGYEAAIKGLNYISPPS</sequence>
<gene>
    <name evidence="12" type="ORF">CVLEPA_LOCUS6853</name>
</gene>
<feature type="transmembrane region" description="Helical" evidence="11">
    <location>
        <begin position="208"/>
        <end position="230"/>
    </location>
</feature>
<keyword evidence="3 10" id="KW-0813">Transport</keyword>
<dbReference type="EMBL" id="CAWYQH010000046">
    <property type="protein sequence ID" value="CAK8677474.1"/>
    <property type="molecule type" value="Genomic_DNA"/>
</dbReference>
<dbReference type="InterPro" id="IPR050567">
    <property type="entry name" value="Mitochondrial_Carrier"/>
</dbReference>
<protein>
    <recommendedName>
        <fullName evidence="14">Mitochondrial carnitine/acylcarnitine carrier protein</fullName>
    </recommendedName>
</protein>
<keyword evidence="5" id="KW-0677">Repeat</keyword>
<reference evidence="12 13" key="1">
    <citation type="submission" date="2024-02" db="EMBL/GenBank/DDBJ databases">
        <authorList>
            <person name="Daric V."/>
            <person name="Darras S."/>
        </authorList>
    </citation>
    <scope>NUCLEOTIDE SEQUENCE [LARGE SCALE GENOMIC DNA]</scope>
</reference>
<dbReference type="Gene3D" id="1.50.40.10">
    <property type="entry name" value="Mitochondrial carrier domain"/>
    <property type="match status" value="2"/>
</dbReference>
<organism evidence="12 13">
    <name type="scientific">Clavelina lepadiformis</name>
    <name type="common">Light-bulb sea squirt</name>
    <name type="synonym">Ascidia lepadiformis</name>
    <dbReference type="NCBI Taxonomy" id="159417"/>
    <lineage>
        <taxon>Eukaryota</taxon>
        <taxon>Metazoa</taxon>
        <taxon>Chordata</taxon>
        <taxon>Tunicata</taxon>
        <taxon>Ascidiacea</taxon>
        <taxon>Aplousobranchia</taxon>
        <taxon>Clavelinidae</taxon>
        <taxon>Clavelina</taxon>
    </lineage>
</organism>
<evidence type="ECO:0000256" key="3">
    <source>
        <dbReference type="ARBA" id="ARBA00022448"/>
    </source>
</evidence>
<comment type="subcellular location">
    <subcellularLocation>
        <location evidence="1">Mitochondrion membrane</location>
        <topology evidence="1">Multi-pass membrane protein</topology>
    </subcellularLocation>
</comment>
<evidence type="ECO:0000313" key="12">
    <source>
        <dbReference type="EMBL" id="CAK8677474.1"/>
    </source>
</evidence>
<evidence type="ECO:0000256" key="5">
    <source>
        <dbReference type="ARBA" id="ARBA00022737"/>
    </source>
</evidence>
<dbReference type="PROSITE" id="PS50920">
    <property type="entry name" value="SOLCAR"/>
    <property type="match status" value="3"/>
</dbReference>
<evidence type="ECO:0000313" key="13">
    <source>
        <dbReference type="Proteomes" id="UP001642483"/>
    </source>
</evidence>
<evidence type="ECO:0000256" key="2">
    <source>
        <dbReference type="ARBA" id="ARBA00006375"/>
    </source>
</evidence>
<feature type="repeat" description="Solcar" evidence="9">
    <location>
        <begin position="208"/>
        <end position="293"/>
    </location>
</feature>
<dbReference type="PANTHER" id="PTHR45624:SF4">
    <property type="entry name" value="CONGESTED-LIKE TRACHEA PROTEIN-RELATED"/>
    <property type="match status" value="1"/>
</dbReference>
<feature type="repeat" description="Solcar" evidence="9">
    <location>
        <begin position="109"/>
        <end position="197"/>
    </location>
</feature>
<dbReference type="InterPro" id="IPR023395">
    <property type="entry name" value="MCP_dom_sf"/>
</dbReference>
<evidence type="ECO:0000256" key="10">
    <source>
        <dbReference type="RuleBase" id="RU000488"/>
    </source>
</evidence>
<evidence type="ECO:0008006" key="14">
    <source>
        <dbReference type="Google" id="ProtNLM"/>
    </source>
</evidence>
<evidence type="ECO:0000256" key="11">
    <source>
        <dbReference type="SAM" id="Phobius"/>
    </source>
</evidence>
<dbReference type="InterPro" id="IPR018108">
    <property type="entry name" value="MCP_transmembrane"/>
</dbReference>
<dbReference type="PANTHER" id="PTHR45624">
    <property type="entry name" value="MITOCHONDRIAL BASIC AMINO ACIDS TRANSPORTER-RELATED"/>
    <property type="match status" value="1"/>
</dbReference>
<keyword evidence="13" id="KW-1185">Reference proteome</keyword>
<comment type="caution">
    <text evidence="12">The sequence shown here is derived from an EMBL/GenBank/DDBJ whole genome shotgun (WGS) entry which is preliminary data.</text>
</comment>
<comment type="similarity">
    <text evidence="2 10">Belongs to the mitochondrial carrier (TC 2.A.29) family.</text>
</comment>
<keyword evidence="8 9" id="KW-0472">Membrane</keyword>
<proteinExistence type="inferred from homology"/>
<feature type="transmembrane region" description="Helical" evidence="11">
    <location>
        <begin position="73"/>
        <end position="93"/>
    </location>
</feature>
<name>A0ABP0FCQ9_CLALP</name>
<feature type="repeat" description="Solcar" evidence="9">
    <location>
        <begin position="6"/>
        <end position="97"/>
    </location>
</feature>
<dbReference type="Pfam" id="PF00153">
    <property type="entry name" value="Mito_carr"/>
    <property type="match status" value="3"/>
</dbReference>
<evidence type="ECO:0000256" key="9">
    <source>
        <dbReference type="PROSITE-ProRule" id="PRU00282"/>
    </source>
</evidence>
<evidence type="ECO:0000256" key="8">
    <source>
        <dbReference type="ARBA" id="ARBA00023136"/>
    </source>
</evidence>
<dbReference type="SUPFAM" id="SSF103506">
    <property type="entry name" value="Mitochondrial carrier"/>
    <property type="match status" value="1"/>
</dbReference>
<evidence type="ECO:0000256" key="1">
    <source>
        <dbReference type="ARBA" id="ARBA00004225"/>
    </source>
</evidence>
<keyword evidence="4 9" id="KW-0812">Transmembrane</keyword>
<keyword evidence="6 11" id="KW-1133">Transmembrane helix</keyword>
<accession>A0ABP0FCQ9</accession>
<dbReference type="Proteomes" id="UP001642483">
    <property type="component" value="Unassembled WGS sequence"/>
</dbReference>
<evidence type="ECO:0000256" key="4">
    <source>
        <dbReference type="ARBA" id="ARBA00022692"/>
    </source>
</evidence>
<keyword evidence="7" id="KW-0496">Mitochondrion</keyword>
<evidence type="ECO:0000256" key="6">
    <source>
        <dbReference type="ARBA" id="ARBA00022989"/>
    </source>
</evidence>
<feature type="transmembrane region" description="Helical" evidence="11">
    <location>
        <begin position="114"/>
        <end position="132"/>
    </location>
</feature>
<evidence type="ECO:0000256" key="7">
    <source>
        <dbReference type="ARBA" id="ARBA00023128"/>
    </source>
</evidence>